<keyword evidence="8" id="KW-1185">Reference proteome</keyword>
<evidence type="ECO:0000259" key="6">
    <source>
        <dbReference type="Pfam" id="PF01509"/>
    </source>
</evidence>
<dbReference type="Gene3D" id="3.30.2350.10">
    <property type="entry name" value="Pseudouridine synthase"/>
    <property type="match status" value="1"/>
</dbReference>
<evidence type="ECO:0000256" key="3">
    <source>
        <dbReference type="ARBA" id="ARBA00022694"/>
    </source>
</evidence>
<comment type="catalytic activity">
    <reaction evidence="1 5">
        <text>uridine(55) in tRNA = pseudouridine(55) in tRNA</text>
        <dbReference type="Rhea" id="RHEA:42532"/>
        <dbReference type="Rhea" id="RHEA-COMP:10101"/>
        <dbReference type="Rhea" id="RHEA-COMP:10102"/>
        <dbReference type="ChEBI" id="CHEBI:65314"/>
        <dbReference type="ChEBI" id="CHEBI:65315"/>
        <dbReference type="EC" id="5.4.99.25"/>
    </reaction>
</comment>
<keyword evidence="4 5" id="KW-0413">Isomerase</keyword>
<comment type="function">
    <text evidence="5">Responsible for synthesis of pseudouridine from uracil-55 in the psi GC loop of transfer RNAs.</text>
</comment>
<comment type="caution">
    <text evidence="7">The sequence shown here is derived from an EMBL/GenBank/DDBJ whole genome shotgun (WGS) entry which is preliminary data.</text>
</comment>
<evidence type="ECO:0000256" key="2">
    <source>
        <dbReference type="ARBA" id="ARBA00005642"/>
    </source>
</evidence>
<dbReference type="RefSeq" id="WP_046316258.1">
    <property type="nucleotide sequence ID" value="NZ_JBHSZT010000001.1"/>
</dbReference>
<dbReference type="NCBIfam" id="TIGR00431">
    <property type="entry name" value="TruB"/>
    <property type="match status" value="1"/>
</dbReference>
<dbReference type="OrthoDB" id="9802309at2"/>
<dbReference type="FunFam" id="3.30.2350.10:FF:000011">
    <property type="entry name" value="tRNA pseudouridine synthase B"/>
    <property type="match status" value="1"/>
</dbReference>
<dbReference type="Pfam" id="PF01509">
    <property type="entry name" value="TruB_N"/>
    <property type="match status" value="1"/>
</dbReference>
<reference evidence="7 8" key="1">
    <citation type="submission" date="2015-01" db="EMBL/GenBank/DDBJ databases">
        <title>Comparative genomics of the lactic acid bacteria isolated from the honey bee gut.</title>
        <authorList>
            <person name="Ellegaard K.M."/>
            <person name="Tamarit D."/>
            <person name="Javelind E."/>
            <person name="Olofsson T."/>
            <person name="Andersson S.G."/>
            <person name="Vasquez A."/>
        </authorList>
    </citation>
    <scope>NUCLEOTIDE SEQUENCE [LARGE SCALE GENOMIC DNA]</scope>
    <source>
        <strain evidence="7 8">Bin4</strain>
    </source>
</reference>
<name>A0A0F4LV72_9LACO</name>
<dbReference type="InterPro" id="IPR014780">
    <property type="entry name" value="tRNA_psdUridine_synth_TruB"/>
</dbReference>
<feature type="domain" description="Pseudouridine synthase II N-terminal" evidence="6">
    <location>
        <begin position="23"/>
        <end position="179"/>
    </location>
</feature>
<dbReference type="EMBL" id="JXJQ01000006">
    <property type="protein sequence ID" value="KJY62505.1"/>
    <property type="molecule type" value="Genomic_DNA"/>
</dbReference>
<sequence>MNGIVPLYKPKGNTSGACVYRLRHLLQEKKIGHTGTLDPDVDGVLVLCVGQATKLVNRLMDSHKIYQGQVTLGVATTTEDASGEVIAHKPLAQPFDKQVIQAAMQQLTGTIDQTPPLYSAVKVKGRRLYEYARLHEPVERPTRRVTIYNFQMLADPFFNTATQQQTINFTVECSKGTYIRTLAVQLGELLQVPAHMSALTRSYGSGFGLAQTFSFTDIETQLAQGRRDFLLPLDCAIPQMSHYELSPLQWQLVQNGHWLTLPEQTAPELALYYHRVLKAIYQRQTQRFVPQLMLLNNDR</sequence>
<dbReference type="STRING" id="1218492.JG30_07200"/>
<dbReference type="GO" id="GO:0003723">
    <property type="term" value="F:RNA binding"/>
    <property type="evidence" value="ECO:0007669"/>
    <property type="project" value="InterPro"/>
</dbReference>
<evidence type="ECO:0000313" key="8">
    <source>
        <dbReference type="Proteomes" id="UP000033558"/>
    </source>
</evidence>
<dbReference type="GO" id="GO:0160148">
    <property type="term" value="F:tRNA pseudouridine(55) synthase activity"/>
    <property type="evidence" value="ECO:0007669"/>
    <property type="project" value="UniProtKB-EC"/>
</dbReference>
<dbReference type="GO" id="GO:0031119">
    <property type="term" value="P:tRNA pseudouridine synthesis"/>
    <property type="evidence" value="ECO:0007669"/>
    <property type="project" value="UniProtKB-UniRule"/>
</dbReference>
<comment type="similarity">
    <text evidence="2 5">Belongs to the pseudouridine synthase TruB family. Type 1 subfamily.</text>
</comment>
<evidence type="ECO:0000256" key="1">
    <source>
        <dbReference type="ARBA" id="ARBA00000385"/>
    </source>
</evidence>
<dbReference type="InterPro" id="IPR002501">
    <property type="entry name" value="PsdUridine_synth_N"/>
</dbReference>
<evidence type="ECO:0000256" key="4">
    <source>
        <dbReference type="ARBA" id="ARBA00023235"/>
    </source>
</evidence>
<dbReference type="InterPro" id="IPR020103">
    <property type="entry name" value="PsdUridine_synth_cat_dom_sf"/>
</dbReference>
<evidence type="ECO:0000256" key="5">
    <source>
        <dbReference type="HAMAP-Rule" id="MF_01080"/>
    </source>
</evidence>
<dbReference type="HOGENOM" id="CLU_032087_0_1_9"/>
<dbReference type="CDD" id="cd02573">
    <property type="entry name" value="PseudoU_synth_EcTruB"/>
    <property type="match status" value="1"/>
</dbReference>
<feature type="active site" description="Nucleophile" evidence="5">
    <location>
        <position position="38"/>
    </location>
</feature>
<dbReference type="SUPFAM" id="SSF55120">
    <property type="entry name" value="Pseudouridine synthase"/>
    <property type="match status" value="1"/>
</dbReference>
<accession>A0A0F4LV72</accession>
<dbReference type="Proteomes" id="UP000033558">
    <property type="component" value="Unassembled WGS sequence"/>
</dbReference>
<keyword evidence="3 5" id="KW-0819">tRNA processing</keyword>
<dbReference type="PANTHER" id="PTHR13767:SF2">
    <property type="entry name" value="PSEUDOURIDYLATE SYNTHASE TRUB1"/>
    <property type="match status" value="1"/>
</dbReference>
<dbReference type="AlphaFoldDB" id="A0A0F4LV72"/>
<organism evidence="7 8">
    <name type="scientific">Bombilactobacillus mellifer</name>
    <dbReference type="NCBI Taxonomy" id="1218492"/>
    <lineage>
        <taxon>Bacteria</taxon>
        <taxon>Bacillati</taxon>
        <taxon>Bacillota</taxon>
        <taxon>Bacilli</taxon>
        <taxon>Lactobacillales</taxon>
        <taxon>Lactobacillaceae</taxon>
        <taxon>Bombilactobacillus</taxon>
    </lineage>
</organism>
<dbReference type="PANTHER" id="PTHR13767">
    <property type="entry name" value="TRNA-PSEUDOURIDINE SYNTHASE"/>
    <property type="match status" value="1"/>
</dbReference>
<gene>
    <name evidence="5 7" type="primary">truB</name>
    <name evidence="7" type="ORF">JG30_07200</name>
</gene>
<protein>
    <recommendedName>
        <fullName evidence="5">tRNA pseudouridine synthase B</fullName>
        <ecNumber evidence="5">5.4.99.25</ecNumber>
    </recommendedName>
    <alternativeName>
        <fullName evidence="5">tRNA pseudouridine(55) synthase</fullName>
        <shortName evidence="5">Psi55 synthase</shortName>
    </alternativeName>
    <alternativeName>
        <fullName evidence="5">tRNA pseudouridylate synthase</fullName>
    </alternativeName>
    <alternativeName>
        <fullName evidence="5">tRNA-uridine isomerase</fullName>
    </alternativeName>
</protein>
<dbReference type="HAMAP" id="MF_01080">
    <property type="entry name" value="TruB_bact"/>
    <property type="match status" value="1"/>
</dbReference>
<dbReference type="PATRIC" id="fig|1218492.5.peg.856"/>
<evidence type="ECO:0000313" key="7">
    <source>
        <dbReference type="EMBL" id="KJY62505.1"/>
    </source>
</evidence>
<dbReference type="GO" id="GO:1990481">
    <property type="term" value="P:mRNA pseudouridine synthesis"/>
    <property type="evidence" value="ECO:0007669"/>
    <property type="project" value="TreeGrafter"/>
</dbReference>
<proteinExistence type="inferred from homology"/>
<dbReference type="EC" id="5.4.99.25" evidence="5"/>